<protein>
    <submittedName>
        <fullName evidence="1">Uncharacterized protein</fullName>
    </submittedName>
</protein>
<name>A0AA39X863_9PEZI</name>
<evidence type="ECO:0000313" key="1">
    <source>
        <dbReference type="EMBL" id="KAK0629073.1"/>
    </source>
</evidence>
<gene>
    <name evidence="1" type="ORF">B0T17DRAFT_524552</name>
</gene>
<accession>A0AA39X863</accession>
<keyword evidence="2" id="KW-1185">Reference proteome</keyword>
<dbReference type="AlphaFoldDB" id="A0AA39X863"/>
<organism evidence="1 2">
    <name type="scientific">Bombardia bombarda</name>
    <dbReference type="NCBI Taxonomy" id="252184"/>
    <lineage>
        <taxon>Eukaryota</taxon>
        <taxon>Fungi</taxon>
        <taxon>Dikarya</taxon>
        <taxon>Ascomycota</taxon>
        <taxon>Pezizomycotina</taxon>
        <taxon>Sordariomycetes</taxon>
        <taxon>Sordariomycetidae</taxon>
        <taxon>Sordariales</taxon>
        <taxon>Lasiosphaeriaceae</taxon>
        <taxon>Bombardia</taxon>
    </lineage>
</organism>
<sequence length="77" mass="9490">MIWVGLTMRLPHGTRLTLVPFCWFIPTRTLTLHRIKWLRKTETYRNIHVRWRKMSTIPLRYLILEVHGHEWLRGCPR</sequence>
<evidence type="ECO:0000313" key="2">
    <source>
        <dbReference type="Proteomes" id="UP001174934"/>
    </source>
</evidence>
<dbReference type="EMBL" id="JAULSR010000002">
    <property type="protein sequence ID" value="KAK0629073.1"/>
    <property type="molecule type" value="Genomic_DNA"/>
</dbReference>
<comment type="caution">
    <text evidence="1">The sequence shown here is derived from an EMBL/GenBank/DDBJ whole genome shotgun (WGS) entry which is preliminary data.</text>
</comment>
<dbReference type="Proteomes" id="UP001174934">
    <property type="component" value="Unassembled WGS sequence"/>
</dbReference>
<reference evidence="1" key="1">
    <citation type="submission" date="2023-06" db="EMBL/GenBank/DDBJ databases">
        <title>Genome-scale phylogeny and comparative genomics of the fungal order Sordariales.</title>
        <authorList>
            <consortium name="Lawrence Berkeley National Laboratory"/>
            <person name="Hensen N."/>
            <person name="Bonometti L."/>
            <person name="Westerberg I."/>
            <person name="Brannstrom I.O."/>
            <person name="Guillou S."/>
            <person name="Cros-Aarteil S."/>
            <person name="Calhoun S."/>
            <person name="Haridas S."/>
            <person name="Kuo A."/>
            <person name="Mondo S."/>
            <person name="Pangilinan J."/>
            <person name="Riley R."/>
            <person name="LaButti K."/>
            <person name="Andreopoulos B."/>
            <person name="Lipzen A."/>
            <person name="Chen C."/>
            <person name="Yanf M."/>
            <person name="Daum C."/>
            <person name="Ng V."/>
            <person name="Clum A."/>
            <person name="Steindorff A."/>
            <person name="Ohm R."/>
            <person name="Martin F."/>
            <person name="Silar P."/>
            <person name="Natvig D."/>
            <person name="Lalanne C."/>
            <person name="Gautier V."/>
            <person name="Ament-velasquez S.L."/>
            <person name="Kruys A."/>
            <person name="Hutchinson M.I."/>
            <person name="Powell A.J."/>
            <person name="Barry K."/>
            <person name="Miller A.N."/>
            <person name="Grigoriev I.V."/>
            <person name="Debuchy R."/>
            <person name="Gladieux P."/>
            <person name="Thoren M.H."/>
            <person name="Johannesson H."/>
        </authorList>
    </citation>
    <scope>NUCLEOTIDE SEQUENCE</scope>
    <source>
        <strain evidence="1">SMH3391-2</strain>
    </source>
</reference>
<proteinExistence type="predicted"/>